<accession>A0A4Q2KDW5</accession>
<dbReference type="AlphaFoldDB" id="A0A4Q2KDW5"/>
<organism evidence="2 3">
    <name type="scientific">Candidatus Borkfalkia ceftriaxoniphila</name>
    <dbReference type="NCBI Taxonomy" id="2508949"/>
    <lineage>
        <taxon>Bacteria</taxon>
        <taxon>Bacillati</taxon>
        <taxon>Bacillota</taxon>
        <taxon>Clostridia</taxon>
        <taxon>Christensenellales</taxon>
        <taxon>Christensenellaceae</taxon>
        <taxon>Candidatus Borkfalkia</taxon>
    </lineage>
</organism>
<keyword evidence="1" id="KW-0472">Membrane</keyword>
<dbReference type="OrthoDB" id="1912208at2"/>
<feature type="transmembrane region" description="Helical" evidence="1">
    <location>
        <begin position="46"/>
        <end position="66"/>
    </location>
</feature>
<feature type="transmembrane region" description="Helical" evidence="1">
    <location>
        <begin position="6"/>
        <end position="25"/>
    </location>
</feature>
<feature type="transmembrane region" description="Helical" evidence="1">
    <location>
        <begin position="104"/>
        <end position="133"/>
    </location>
</feature>
<dbReference type="Proteomes" id="UP000291269">
    <property type="component" value="Unassembled WGS sequence"/>
</dbReference>
<comment type="caution">
    <text evidence="2">The sequence shown here is derived from an EMBL/GenBank/DDBJ whole genome shotgun (WGS) entry which is preliminary data.</text>
</comment>
<protein>
    <submittedName>
        <fullName evidence="2">Uncharacterized protein</fullName>
    </submittedName>
</protein>
<evidence type="ECO:0000256" key="1">
    <source>
        <dbReference type="SAM" id="Phobius"/>
    </source>
</evidence>
<proteinExistence type="predicted"/>
<dbReference type="EMBL" id="SDOZ01000002">
    <property type="protein sequence ID" value="RXZ62110.1"/>
    <property type="molecule type" value="Genomic_DNA"/>
</dbReference>
<keyword evidence="1" id="KW-1133">Transmembrane helix</keyword>
<dbReference type="RefSeq" id="WP_129225481.1">
    <property type="nucleotide sequence ID" value="NZ_SDOZ01000002.1"/>
</dbReference>
<evidence type="ECO:0000313" key="3">
    <source>
        <dbReference type="Proteomes" id="UP000291269"/>
    </source>
</evidence>
<sequence>MDWFNIYGLIFVATLLVPNIVYGALHRDVQPPKCGKVLEICEQIGRYGAMACMVFNIPYVVFGFWFAGGFAAYLFAGGALLFLYILLFALFWRKSHLAKALALSVLPTLLFLACGVLLLHIPLIVFAAIFGYAHITISCKNVKYI</sequence>
<gene>
    <name evidence="2" type="ORF">ESZ91_06875</name>
</gene>
<keyword evidence="1" id="KW-0812">Transmembrane</keyword>
<feature type="transmembrane region" description="Helical" evidence="1">
    <location>
        <begin position="72"/>
        <end position="92"/>
    </location>
</feature>
<evidence type="ECO:0000313" key="2">
    <source>
        <dbReference type="EMBL" id="RXZ62110.1"/>
    </source>
</evidence>
<reference evidence="2 3" key="1">
    <citation type="journal article" date="2019" name="Gut">
        <title>Antibiotics-induced monodominance of a novel gut bacterial order.</title>
        <authorList>
            <person name="Hildebrand F."/>
            <person name="Moitinho-Silva L."/>
            <person name="Blasche S."/>
            <person name="Jahn M.T."/>
            <person name="Gossmann T.I."/>
            <person name="Heuerta-Cepas J."/>
            <person name="Hercog R."/>
            <person name="Luetge M."/>
            <person name="Bahram M."/>
            <person name="Pryszlak A."/>
            <person name="Alves R.J."/>
            <person name="Waszak S.M."/>
            <person name="Zhu A."/>
            <person name="Ye L."/>
            <person name="Costea P.I."/>
            <person name="Aalvink S."/>
            <person name="Belzer C."/>
            <person name="Forslund S.K."/>
            <person name="Sunagawa S."/>
            <person name="Hentschel U."/>
            <person name="Merten C."/>
            <person name="Patil K.R."/>
            <person name="Benes V."/>
            <person name="Bork P."/>
        </authorList>
    </citation>
    <scope>NUCLEOTIDE SEQUENCE [LARGE SCALE GENOMIC DNA]</scope>
    <source>
        <strain evidence="2 3">HDS1380</strain>
    </source>
</reference>
<name>A0A4Q2KDW5_9FIRM</name>
<keyword evidence="3" id="KW-1185">Reference proteome</keyword>